<feature type="compositionally biased region" description="Polar residues" evidence="1">
    <location>
        <begin position="185"/>
        <end position="194"/>
    </location>
</feature>
<reference evidence="2 3" key="1">
    <citation type="journal article" date="2016" name="Int. J. Syst. Evol. Microbiol.">
        <title>Polaribacter haliotis sp. nov., isolated from the gut of abalone Haliotis discus hannai.</title>
        <authorList>
            <person name="Kim Y.O."/>
            <person name="Park I.S."/>
            <person name="Park S."/>
            <person name="Nam B.H."/>
            <person name="Park J.M."/>
            <person name="Kim D.G."/>
            <person name="Yoon J.H."/>
        </authorList>
    </citation>
    <scope>NUCLEOTIDE SEQUENCE [LARGE SCALE GENOMIC DNA]</scope>
    <source>
        <strain evidence="2 3">KCTC 52418</strain>
    </source>
</reference>
<organism evidence="2 3">
    <name type="scientific">Polaribacter haliotis</name>
    <dbReference type="NCBI Taxonomy" id="1888915"/>
    <lineage>
        <taxon>Bacteria</taxon>
        <taxon>Pseudomonadati</taxon>
        <taxon>Bacteroidota</taxon>
        <taxon>Flavobacteriia</taxon>
        <taxon>Flavobacteriales</taxon>
        <taxon>Flavobacteriaceae</taxon>
    </lineage>
</organism>
<feature type="region of interest" description="Disordered" evidence="1">
    <location>
        <begin position="182"/>
        <end position="205"/>
    </location>
</feature>
<dbReference type="PROSITE" id="PS51257">
    <property type="entry name" value="PROKAR_LIPOPROTEIN"/>
    <property type="match status" value="1"/>
</dbReference>
<dbReference type="OrthoDB" id="1201629at2"/>
<dbReference type="Proteomes" id="UP000516764">
    <property type="component" value="Chromosome"/>
</dbReference>
<evidence type="ECO:0000313" key="3">
    <source>
        <dbReference type="Proteomes" id="UP000516764"/>
    </source>
</evidence>
<gene>
    <name evidence="2" type="ORF">H9I45_12515</name>
</gene>
<name>A0A7L8ADT4_9FLAO</name>
<evidence type="ECO:0000313" key="2">
    <source>
        <dbReference type="EMBL" id="QOD60158.1"/>
    </source>
</evidence>
<dbReference type="EMBL" id="CP061813">
    <property type="protein sequence ID" value="QOD60158.1"/>
    <property type="molecule type" value="Genomic_DNA"/>
</dbReference>
<keyword evidence="3" id="KW-1185">Reference proteome</keyword>
<evidence type="ECO:0000256" key="1">
    <source>
        <dbReference type="SAM" id="MobiDB-lite"/>
    </source>
</evidence>
<sequence>MKLNYFVFALCISVLFSCDPVKPKDCNSCYNNNERPSTALTYQEMASMFEEYDNNQKKVLDENAGGVETISMHYTIEQLKQYIAYIERLSKEKDIPLEGIRIFSAAYPANYKDEKLQKKQTLILSPTTTIKGKKNVAYEPLYSDNGNPVAMQEFLNKFTNENTRKVSRASILPNIFARLSPPQDLESSSANRSNVYPPYHNSGNE</sequence>
<evidence type="ECO:0008006" key="4">
    <source>
        <dbReference type="Google" id="ProtNLM"/>
    </source>
</evidence>
<protein>
    <recommendedName>
        <fullName evidence="4">Lipoprotein</fullName>
    </recommendedName>
</protein>
<accession>A0A7L8ADT4</accession>
<dbReference type="AlphaFoldDB" id="A0A7L8ADT4"/>
<dbReference type="RefSeq" id="WP_088353793.1">
    <property type="nucleotide sequence ID" value="NZ_CP061813.1"/>
</dbReference>
<dbReference type="KEGG" id="phal:H9I45_12515"/>
<proteinExistence type="predicted"/>